<keyword evidence="4" id="KW-0735">Signal-anchor</keyword>
<comment type="similarity">
    <text evidence="2">Belongs to the glycosyltransferase 47 family.</text>
</comment>
<evidence type="ECO:0000313" key="9">
    <source>
        <dbReference type="EMBL" id="EMS55822.1"/>
    </source>
</evidence>
<feature type="domain" description="Exostosin GT47" evidence="8">
    <location>
        <begin position="117"/>
        <end position="440"/>
    </location>
</feature>
<dbReference type="PANTHER" id="PTHR11062:SF249">
    <property type="entry name" value="OS08G0438600 PROTEIN"/>
    <property type="match status" value="1"/>
</dbReference>
<gene>
    <name evidence="9" type="ORF">TRIUR3_12085</name>
</gene>
<feature type="compositionally biased region" description="Basic and acidic residues" evidence="6">
    <location>
        <begin position="55"/>
        <end position="64"/>
    </location>
</feature>
<keyword evidence="7" id="KW-0812">Transmembrane</keyword>
<name>M7Z749_TRIUA</name>
<feature type="region of interest" description="Disordered" evidence="6">
    <location>
        <begin position="495"/>
        <end position="523"/>
    </location>
</feature>
<comment type="subcellular location">
    <subcellularLocation>
        <location evidence="1">Golgi apparatus membrane</location>
        <topology evidence="1">Single-pass type II membrane protein</topology>
    </subcellularLocation>
</comment>
<dbReference type="GO" id="GO:0016757">
    <property type="term" value="F:glycosyltransferase activity"/>
    <property type="evidence" value="ECO:0007669"/>
    <property type="project" value="UniProtKB-KW"/>
</dbReference>
<evidence type="ECO:0000259" key="8">
    <source>
        <dbReference type="Pfam" id="PF03016"/>
    </source>
</evidence>
<dbReference type="EMBL" id="KD166537">
    <property type="protein sequence ID" value="EMS55822.1"/>
    <property type="molecule type" value="Genomic_DNA"/>
</dbReference>
<keyword evidence="5" id="KW-0333">Golgi apparatus</keyword>
<reference evidence="9" key="1">
    <citation type="journal article" date="2013" name="Nature">
        <title>Draft genome of the wheat A-genome progenitor Triticum urartu.</title>
        <authorList>
            <person name="Ling H.Q."/>
            <person name="Zhao S."/>
            <person name="Liu D."/>
            <person name="Wang J."/>
            <person name="Sun H."/>
            <person name="Zhang C."/>
            <person name="Fan H."/>
            <person name="Li D."/>
            <person name="Dong L."/>
            <person name="Tao Y."/>
            <person name="Gao C."/>
            <person name="Wu H."/>
            <person name="Li Y."/>
            <person name="Cui Y."/>
            <person name="Guo X."/>
            <person name="Zheng S."/>
            <person name="Wang B."/>
            <person name="Yu K."/>
            <person name="Liang Q."/>
            <person name="Yang W."/>
            <person name="Lou X."/>
            <person name="Chen J."/>
            <person name="Feng M."/>
            <person name="Jian J."/>
            <person name="Zhang X."/>
            <person name="Luo G."/>
            <person name="Jiang Y."/>
            <person name="Liu J."/>
            <person name="Wang Z."/>
            <person name="Sha Y."/>
            <person name="Zhang B."/>
            <person name="Wu H."/>
            <person name="Tang D."/>
            <person name="Shen Q."/>
            <person name="Xue P."/>
            <person name="Zou S."/>
            <person name="Wang X."/>
            <person name="Liu X."/>
            <person name="Wang F."/>
            <person name="Yang Y."/>
            <person name="An X."/>
            <person name="Dong Z."/>
            <person name="Zhang K."/>
            <person name="Zhang X."/>
            <person name="Luo M.C."/>
            <person name="Dvorak J."/>
            <person name="Tong Y."/>
            <person name="Wang J."/>
            <person name="Yang H."/>
            <person name="Li Z."/>
            <person name="Wang D."/>
            <person name="Zhang A."/>
            <person name="Wang J."/>
        </authorList>
    </citation>
    <scope>NUCLEOTIDE SEQUENCE</scope>
</reference>
<evidence type="ECO:0000256" key="6">
    <source>
        <dbReference type="SAM" id="MobiDB-lite"/>
    </source>
</evidence>
<keyword evidence="9" id="KW-0808">Transferase</keyword>
<sequence length="543" mass="60557">MQPSPPPEHRRVIRFVTFLALSLLAFSCWALVNSRINNAILIADADKTPLLAGGDDDRDRHSTGGDHPASIPVAVPSSSDLMAGAVRMGGPVVRETPLAEGGGEEEGSEGSCDAESAQLRVYLYDLPPEFHFGMLGWDGKEGEAAWPDVRDPGAVPHYPGGLNLQHSVAYWLTLDILSSTLPHSPDGGGGGTSRPCVAVRVTNASLADVFFVPFFASLSYNRHSKLRGRDMVSRNRILQAELVRYLMRQEEWRRWGGKDHLVVPHHPNSMMQARRKLSAAMYVLSDFGRYPPDVANLKKDVIAPYMHVVRSLGDDESPAFEQRPVLAYFQGAIHRKDGGKVRQKLYQLLKDEKDVHFTYGSVRQNGIRRATKGMASSKFCLNIAGDTPSSNRLFDAIVSHCVPVIISDEIELPFEDVLDYSEFCVFVRASDAVRQGSLLRILRGVTRDQWTTMWRRLKEVAHHFEYQYPSKPDDAVQMIWGAVARKMHSLKLQLHKTGRDQRTKSRSCSDDRGSRGSQDAFSEAAAPQDWQDCKCFPKLSVLM</sequence>
<evidence type="ECO:0000256" key="4">
    <source>
        <dbReference type="ARBA" id="ARBA00022968"/>
    </source>
</evidence>
<dbReference type="Pfam" id="PF03016">
    <property type="entry name" value="Exostosin_GT47"/>
    <property type="match status" value="1"/>
</dbReference>
<organism evidence="9">
    <name type="scientific">Triticum urartu</name>
    <name type="common">Red wild einkorn</name>
    <name type="synonym">Crithodium urartu</name>
    <dbReference type="NCBI Taxonomy" id="4572"/>
    <lineage>
        <taxon>Eukaryota</taxon>
        <taxon>Viridiplantae</taxon>
        <taxon>Streptophyta</taxon>
        <taxon>Embryophyta</taxon>
        <taxon>Tracheophyta</taxon>
        <taxon>Spermatophyta</taxon>
        <taxon>Magnoliopsida</taxon>
        <taxon>Liliopsida</taxon>
        <taxon>Poales</taxon>
        <taxon>Poaceae</taxon>
        <taxon>BOP clade</taxon>
        <taxon>Pooideae</taxon>
        <taxon>Triticodae</taxon>
        <taxon>Triticeae</taxon>
        <taxon>Triticinae</taxon>
        <taxon>Triticum</taxon>
    </lineage>
</organism>
<proteinExistence type="inferred from homology"/>
<feature type="compositionally biased region" description="Basic and acidic residues" evidence="6">
    <location>
        <begin position="497"/>
        <end position="514"/>
    </location>
</feature>
<keyword evidence="7" id="KW-1133">Transmembrane helix</keyword>
<dbReference type="AlphaFoldDB" id="M7Z749"/>
<keyword evidence="3" id="KW-0328">Glycosyltransferase</keyword>
<dbReference type="OMA" id="KWTKMWE"/>
<protein>
    <submittedName>
        <fullName evidence="9">Xylogalacturonan beta-1,3-xylosyltransferase</fullName>
    </submittedName>
</protein>
<dbReference type="eggNOG" id="KOG1021">
    <property type="taxonomic scope" value="Eukaryota"/>
</dbReference>
<evidence type="ECO:0000256" key="2">
    <source>
        <dbReference type="ARBA" id="ARBA00010271"/>
    </source>
</evidence>
<feature type="transmembrane region" description="Helical" evidence="7">
    <location>
        <begin position="12"/>
        <end position="32"/>
    </location>
</feature>
<accession>M7Z749</accession>
<dbReference type="InterPro" id="IPR004263">
    <property type="entry name" value="Exostosin"/>
</dbReference>
<evidence type="ECO:0000256" key="5">
    <source>
        <dbReference type="ARBA" id="ARBA00023034"/>
    </source>
</evidence>
<keyword evidence="7" id="KW-0472">Membrane</keyword>
<evidence type="ECO:0000256" key="3">
    <source>
        <dbReference type="ARBA" id="ARBA00022676"/>
    </source>
</evidence>
<evidence type="ECO:0000256" key="7">
    <source>
        <dbReference type="SAM" id="Phobius"/>
    </source>
</evidence>
<dbReference type="InterPro" id="IPR040911">
    <property type="entry name" value="Exostosin_GT47"/>
</dbReference>
<dbReference type="GO" id="GO:0000139">
    <property type="term" value="C:Golgi membrane"/>
    <property type="evidence" value="ECO:0007669"/>
    <property type="project" value="UniProtKB-SubCell"/>
</dbReference>
<feature type="region of interest" description="Disordered" evidence="6">
    <location>
        <begin position="53"/>
        <end position="74"/>
    </location>
</feature>
<dbReference type="STRING" id="4572.M7Z749"/>
<dbReference type="PANTHER" id="PTHR11062">
    <property type="entry name" value="EXOSTOSIN HEPARAN SULFATE GLYCOSYLTRANSFERASE -RELATED"/>
    <property type="match status" value="1"/>
</dbReference>
<evidence type="ECO:0000256" key="1">
    <source>
        <dbReference type="ARBA" id="ARBA00004323"/>
    </source>
</evidence>